<evidence type="ECO:0000313" key="1">
    <source>
        <dbReference type="EMBL" id="SUO95175.1"/>
    </source>
</evidence>
<gene>
    <name evidence="1" type="ORF">NCTC13337_01139</name>
</gene>
<proteinExistence type="predicted"/>
<organism evidence="1 2">
    <name type="scientific">Suttonella ornithocola</name>
    <dbReference type="NCBI Taxonomy" id="279832"/>
    <lineage>
        <taxon>Bacteria</taxon>
        <taxon>Pseudomonadati</taxon>
        <taxon>Pseudomonadota</taxon>
        <taxon>Gammaproteobacteria</taxon>
        <taxon>Cardiobacteriales</taxon>
        <taxon>Cardiobacteriaceae</taxon>
        <taxon>Suttonella</taxon>
    </lineage>
</organism>
<protein>
    <recommendedName>
        <fullName evidence="3">Transposase</fullName>
    </recommendedName>
</protein>
<dbReference type="InterPro" id="IPR036388">
    <property type="entry name" value="WH-like_DNA-bd_sf"/>
</dbReference>
<keyword evidence="2" id="KW-1185">Reference proteome</keyword>
<sequence length="59" mass="6463">MKEKAVRLLIDVENDYPSRWGAIEAIAPKIGCSSETLRAWDNKHAALATPEAVQAQDAL</sequence>
<accession>A0A380MRI0</accession>
<name>A0A380MRI0_9GAMM</name>
<evidence type="ECO:0000313" key="2">
    <source>
        <dbReference type="Proteomes" id="UP000254601"/>
    </source>
</evidence>
<dbReference type="Gene3D" id="1.10.10.10">
    <property type="entry name" value="Winged helix-like DNA-binding domain superfamily/Winged helix DNA-binding domain"/>
    <property type="match status" value="1"/>
</dbReference>
<dbReference type="RefSeq" id="WP_072577590.1">
    <property type="nucleotide sequence ID" value="NZ_LWHB01000224.1"/>
</dbReference>
<dbReference type="Proteomes" id="UP000254601">
    <property type="component" value="Unassembled WGS sequence"/>
</dbReference>
<reference evidence="1 2" key="1">
    <citation type="submission" date="2018-06" db="EMBL/GenBank/DDBJ databases">
        <authorList>
            <consortium name="Pathogen Informatics"/>
            <person name="Doyle S."/>
        </authorList>
    </citation>
    <scope>NUCLEOTIDE SEQUENCE [LARGE SCALE GENOMIC DNA]</scope>
    <source>
        <strain evidence="1 2">NCTC13337</strain>
    </source>
</reference>
<dbReference type="AlphaFoldDB" id="A0A380MRI0"/>
<dbReference type="OrthoDB" id="9810995at2"/>
<dbReference type="EMBL" id="UHIC01000001">
    <property type="protein sequence ID" value="SUO95175.1"/>
    <property type="molecule type" value="Genomic_DNA"/>
</dbReference>
<evidence type="ECO:0008006" key="3">
    <source>
        <dbReference type="Google" id="ProtNLM"/>
    </source>
</evidence>